<dbReference type="Proteomes" id="UP000193380">
    <property type="component" value="Unassembled WGS sequence"/>
</dbReference>
<accession>A0A060ZDM6</accession>
<sequence>REGSEVSVRESLDNICGCVCGCVFRLQELEDQYRKEREETHILLEQQRLDYESKLEALQKQVDRYYPEVIGEEEEEPEEEVLWTERETELALWGFRKWCCYQFTSLRDQLWGNAIFLKEANAISVELKKKVQFQFVLLTDTLYSPLPTDLLPPEAAKDRATRPFPRTIVAVEVQDQKNGATHCWTLEKLRYCRI</sequence>
<feature type="non-terminal residue" evidence="2">
    <location>
        <position position="1"/>
    </location>
</feature>
<evidence type="ECO:0000313" key="3">
    <source>
        <dbReference type="Proteomes" id="UP000193380"/>
    </source>
</evidence>
<name>A0A060ZDM6_ONCMY</name>
<gene>
    <name evidence="2" type="ORF">GSONMT00058000001</name>
</gene>
<organism evidence="2 3">
    <name type="scientific">Oncorhynchus mykiss</name>
    <name type="common">Rainbow trout</name>
    <name type="synonym">Salmo gairdneri</name>
    <dbReference type="NCBI Taxonomy" id="8022"/>
    <lineage>
        <taxon>Eukaryota</taxon>
        <taxon>Metazoa</taxon>
        <taxon>Chordata</taxon>
        <taxon>Craniata</taxon>
        <taxon>Vertebrata</taxon>
        <taxon>Euteleostomi</taxon>
        <taxon>Actinopterygii</taxon>
        <taxon>Neopterygii</taxon>
        <taxon>Teleostei</taxon>
        <taxon>Protacanthopterygii</taxon>
        <taxon>Salmoniformes</taxon>
        <taxon>Salmonidae</taxon>
        <taxon>Salmoninae</taxon>
        <taxon>Oncorhynchus</taxon>
    </lineage>
</organism>
<dbReference type="PaxDb" id="8022-A0A060ZDM6"/>
<dbReference type="EMBL" id="FR949575">
    <property type="protein sequence ID" value="CDQ99729.1"/>
    <property type="molecule type" value="Genomic_DNA"/>
</dbReference>
<dbReference type="AlphaFoldDB" id="A0A060ZDM6"/>
<feature type="coiled-coil region" evidence="1">
    <location>
        <begin position="26"/>
        <end position="61"/>
    </location>
</feature>
<proteinExistence type="predicted"/>
<evidence type="ECO:0000313" key="2">
    <source>
        <dbReference type="EMBL" id="CDQ99729.1"/>
    </source>
</evidence>
<dbReference type="STRING" id="8022.A0A060ZDM6"/>
<reference evidence="2" key="1">
    <citation type="journal article" date="2014" name="Nat. Commun.">
        <title>The rainbow trout genome provides novel insights into evolution after whole-genome duplication in vertebrates.</title>
        <authorList>
            <person name="Berthelot C."/>
            <person name="Brunet F."/>
            <person name="Chalopin D."/>
            <person name="Juanchich A."/>
            <person name="Bernard M."/>
            <person name="Noel B."/>
            <person name="Bento P."/>
            <person name="Da Silva C."/>
            <person name="Labadie K."/>
            <person name="Alberti A."/>
            <person name="Aury J.M."/>
            <person name="Louis A."/>
            <person name="Dehais P."/>
            <person name="Bardou P."/>
            <person name="Montfort J."/>
            <person name="Klopp C."/>
            <person name="Cabau C."/>
            <person name="Gaspin C."/>
            <person name="Thorgaard G.H."/>
            <person name="Boussaha M."/>
            <person name="Quillet E."/>
            <person name="Guyomard R."/>
            <person name="Galiana D."/>
            <person name="Bobe J."/>
            <person name="Volff J.N."/>
            <person name="Genet C."/>
            <person name="Wincker P."/>
            <person name="Jaillon O."/>
            <person name="Roest Crollius H."/>
            <person name="Guiguen Y."/>
        </authorList>
    </citation>
    <scope>NUCLEOTIDE SEQUENCE [LARGE SCALE GENOMIC DNA]</scope>
</reference>
<evidence type="ECO:0000256" key="1">
    <source>
        <dbReference type="SAM" id="Coils"/>
    </source>
</evidence>
<reference evidence="2" key="2">
    <citation type="submission" date="2014-03" db="EMBL/GenBank/DDBJ databases">
        <authorList>
            <person name="Genoscope - CEA"/>
        </authorList>
    </citation>
    <scope>NUCLEOTIDE SEQUENCE</scope>
</reference>
<keyword evidence="1" id="KW-0175">Coiled coil</keyword>
<protein>
    <submittedName>
        <fullName evidence="2">Uncharacterized protein</fullName>
    </submittedName>
</protein>